<evidence type="ECO:0000256" key="2">
    <source>
        <dbReference type="ARBA" id="ARBA00022692"/>
    </source>
</evidence>
<dbReference type="Proteomes" id="UP000030889">
    <property type="component" value="Unassembled WGS sequence"/>
</dbReference>
<evidence type="ECO:0000256" key="3">
    <source>
        <dbReference type="ARBA" id="ARBA00022737"/>
    </source>
</evidence>
<evidence type="ECO:0000256" key="1">
    <source>
        <dbReference type="ARBA" id="ARBA00004370"/>
    </source>
</evidence>
<keyword evidence="2" id="KW-0812">Transmembrane</keyword>
<dbReference type="CDD" id="cd00146">
    <property type="entry name" value="PKD"/>
    <property type="match status" value="1"/>
</dbReference>
<keyword evidence="8" id="KW-1185">Reference proteome</keyword>
<protein>
    <recommendedName>
        <fullName evidence="6">PKD domain-containing protein</fullName>
    </recommendedName>
</protein>
<organism evidence="7 8">
    <name type="scientific">Alistipes inops</name>
    <dbReference type="NCBI Taxonomy" id="1501391"/>
    <lineage>
        <taxon>Bacteria</taxon>
        <taxon>Pseudomonadati</taxon>
        <taxon>Bacteroidota</taxon>
        <taxon>Bacteroidia</taxon>
        <taxon>Bacteroidales</taxon>
        <taxon>Rikenellaceae</taxon>
        <taxon>Alistipes</taxon>
    </lineage>
</organism>
<dbReference type="InterPro" id="IPR013783">
    <property type="entry name" value="Ig-like_fold"/>
</dbReference>
<evidence type="ECO:0000313" key="7">
    <source>
        <dbReference type="EMBL" id="KHE42927.1"/>
    </source>
</evidence>
<reference evidence="7 8" key="1">
    <citation type="submission" date="2014-09" db="EMBL/GenBank/DDBJ databases">
        <title>Alistipes sp. 627, sp. nov., a novel member of the family Rikenellaceae isolated from human faeces.</title>
        <authorList>
            <person name="Shkoporov A.N."/>
            <person name="Chaplin A.V."/>
            <person name="Motuzova O.V."/>
            <person name="Kafarskaia L.I."/>
            <person name="Khokhlova E.V."/>
            <person name="Efimov B.A."/>
        </authorList>
    </citation>
    <scope>NUCLEOTIDE SEQUENCE [LARGE SCALE GENOMIC DNA]</scope>
    <source>
        <strain evidence="7 8">627</strain>
    </source>
</reference>
<dbReference type="InterPro" id="IPR000601">
    <property type="entry name" value="PKD_dom"/>
</dbReference>
<comment type="caution">
    <text evidence="7">The sequence shown here is derived from an EMBL/GenBank/DDBJ whole genome shotgun (WGS) entry which is preliminary data.</text>
</comment>
<comment type="subcellular location">
    <subcellularLocation>
        <location evidence="1">Membrane</location>
    </subcellularLocation>
</comment>
<dbReference type="Pfam" id="PF00801">
    <property type="entry name" value="PKD"/>
    <property type="match status" value="1"/>
</dbReference>
<evidence type="ECO:0000256" key="4">
    <source>
        <dbReference type="ARBA" id="ARBA00022989"/>
    </source>
</evidence>
<sequence length="544" mass="60642">MLMAGLLLAGACTPTGQEEGEYTLSSDKTSVNINEEVTFTVKSEEGRDVTSEWNFSDDTGIREGNRFGWSEPGTYTVTAVAKTNPALKAANTVTVTVSETEVTYTISCDKTEVKVNEEVTFTVTSSAGEDVTEAWNLCDESMCRVGNKFGWSEPGTHTVTAHSKANPEIEAENTITIEVSGSVYKLYADQDVVYVLDEVTFHVKEIIDGVEQEEDAYGFEAGIKGGERFSQFGAMANVFPEAGVYTVDAVKYDFKGAEIARAENTVEIIVKERDITGYEDRYYRRSLMAEGTGTNCTGCPAMAETIEYTETYLLPDRMIPLAFHLNDDACNVPLYRNFFILTNDYGIFAYPYYIIDWNLTYKSTSSDAEALKHSIEASQARYAQTPGLAVETTLSGRELTVKIKTTPRETAEYFLGAYIVEDDIYTEQSGADDGMMMQRNVAYYCLTEPEGNQDDLPEEGIGKYGRLGLEPLGTLEGEREYTYDYRFTIPTHEPIDHNLDNCRLVYFICKADATIEPYGYFCANAATCRLGQSQEYEFEPIYGE</sequence>
<evidence type="ECO:0000256" key="5">
    <source>
        <dbReference type="ARBA" id="ARBA00023136"/>
    </source>
</evidence>
<name>A0ABR4YLB6_9BACT</name>
<dbReference type="Gene3D" id="2.60.40.10">
    <property type="entry name" value="Immunoglobulins"/>
    <property type="match status" value="2"/>
</dbReference>
<dbReference type="PANTHER" id="PTHR46730">
    <property type="entry name" value="POLYCYSTIN-1"/>
    <property type="match status" value="1"/>
</dbReference>
<dbReference type="SUPFAM" id="SSF49299">
    <property type="entry name" value="PKD domain"/>
    <property type="match status" value="1"/>
</dbReference>
<dbReference type="EMBL" id="JRGF01000001">
    <property type="protein sequence ID" value="KHE42927.1"/>
    <property type="molecule type" value="Genomic_DNA"/>
</dbReference>
<dbReference type="PANTHER" id="PTHR46730:SF1">
    <property type="entry name" value="PLAT DOMAIN-CONTAINING PROTEIN"/>
    <property type="match status" value="1"/>
</dbReference>
<evidence type="ECO:0000259" key="6">
    <source>
        <dbReference type="Pfam" id="PF00801"/>
    </source>
</evidence>
<accession>A0ABR4YLB6</accession>
<gene>
    <name evidence="7" type="ORF">LG35_00140</name>
</gene>
<keyword evidence="3" id="KW-0677">Repeat</keyword>
<proteinExistence type="predicted"/>
<feature type="domain" description="PKD" evidence="6">
    <location>
        <begin position="24"/>
        <end position="97"/>
    </location>
</feature>
<dbReference type="InterPro" id="IPR035986">
    <property type="entry name" value="PKD_dom_sf"/>
</dbReference>
<keyword evidence="4" id="KW-1133">Transmembrane helix</keyword>
<evidence type="ECO:0000313" key="8">
    <source>
        <dbReference type="Proteomes" id="UP000030889"/>
    </source>
</evidence>
<keyword evidence="5" id="KW-0472">Membrane</keyword>